<dbReference type="HOGENOM" id="CLU_2209299_0_0_1"/>
<gene>
    <name evidence="1" type="ORF">BDDG_01296</name>
</gene>
<accession>F2T5D4</accession>
<dbReference type="EMBL" id="GG749409">
    <property type="protein sequence ID" value="EGE78359.2"/>
    <property type="molecule type" value="Genomic_DNA"/>
</dbReference>
<name>F2T5D4_AJEDA</name>
<dbReference type="AlphaFoldDB" id="F2T5D4"/>
<organism evidence="1">
    <name type="scientific">Ajellomyces dermatitidis (strain ATCC 18188 / CBS 674.68)</name>
    <name type="common">Blastomyces dermatitidis</name>
    <dbReference type="NCBI Taxonomy" id="653446"/>
    <lineage>
        <taxon>Eukaryota</taxon>
        <taxon>Fungi</taxon>
        <taxon>Dikarya</taxon>
        <taxon>Ascomycota</taxon>
        <taxon>Pezizomycotina</taxon>
        <taxon>Eurotiomycetes</taxon>
        <taxon>Eurotiomycetidae</taxon>
        <taxon>Onygenales</taxon>
        <taxon>Ajellomycetaceae</taxon>
        <taxon>Blastomyces</taxon>
    </lineage>
</organism>
<protein>
    <submittedName>
        <fullName evidence="1">Uncharacterized protein</fullName>
    </submittedName>
</protein>
<dbReference type="Proteomes" id="UP000007802">
    <property type="component" value="Unassembled WGS sequence"/>
</dbReference>
<sequence length="57" mass="6642">MIAEDALITCRCLPADQPWDTTGVCRTHRHRHISGYCCYLFRPQHSSYYKACRRPVG</sequence>
<reference evidence="1" key="1">
    <citation type="submission" date="2010-03" db="EMBL/GenBank/DDBJ databases">
        <title>Annotation of Blastomyces dermatitidis strain ATCC 18188.</title>
        <authorList>
            <consortium name="The Broad Institute Genome Sequencing Platform"/>
            <consortium name="Broad Institute Genome Sequencing Center for Infectious Disease."/>
            <person name="Cuomo C."/>
            <person name="Klein B."/>
            <person name="Sullivan T."/>
            <person name="Heitman J."/>
            <person name="Young S."/>
            <person name="Zeng Q."/>
            <person name="Gargeya S."/>
            <person name="Alvarado L."/>
            <person name="Berlin A.M."/>
            <person name="Chapman S.B."/>
            <person name="Chen Z."/>
            <person name="Freedman E."/>
            <person name="Gellesch M."/>
            <person name="Goldberg J."/>
            <person name="Griggs A."/>
            <person name="Gujja S."/>
            <person name="Heilman E."/>
            <person name="Heiman D."/>
            <person name="Howarth C."/>
            <person name="Mehta T."/>
            <person name="Neiman D."/>
            <person name="Pearson M."/>
            <person name="Roberts A."/>
            <person name="Saif S."/>
            <person name="Shea T."/>
            <person name="Shenoy N."/>
            <person name="Sisk P."/>
            <person name="Stolte C."/>
            <person name="Sykes S."/>
            <person name="White J."/>
            <person name="Yandava C."/>
            <person name="Haas B."/>
            <person name="Nusbaum C."/>
            <person name="Birren B."/>
        </authorList>
    </citation>
    <scope>NUCLEOTIDE SEQUENCE [LARGE SCALE GENOMIC DNA]</scope>
    <source>
        <strain evidence="1">ATCC 18188</strain>
    </source>
</reference>
<evidence type="ECO:0000313" key="1">
    <source>
        <dbReference type="EMBL" id="EGE78359.2"/>
    </source>
</evidence>
<proteinExistence type="predicted"/>